<protein>
    <submittedName>
        <fullName evidence="2">YkgJ family cysteine cluster protein</fullName>
    </submittedName>
</protein>
<proteinExistence type="predicted"/>
<organism evidence="2 3">
    <name type="scientific">Spirulina subsalsa FACHB-351</name>
    <dbReference type="NCBI Taxonomy" id="234711"/>
    <lineage>
        <taxon>Bacteria</taxon>
        <taxon>Bacillati</taxon>
        <taxon>Cyanobacteriota</taxon>
        <taxon>Cyanophyceae</taxon>
        <taxon>Spirulinales</taxon>
        <taxon>Spirulinaceae</taxon>
        <taxon>Spirulina</taxon>
    </lineage>
</organism>
<evidence type="ECO:0000313" key="2">
    <source>
        <dbReference type="EMBL" id="MCW6038139.1"/>
    </source>
</evidence>
<reference evidence="2 3" key="1">
    <citation type="submission" date="2021-08" db="EMBL/GenBank/DDBJ databases">
        <title>Draft genome sequence of Spirulina subsalsa with high tolerance to salinity and hype-accumulation of phycocyanin.</title>
        <authorList>
            <person name="Pei H."/>
            <person name="Jiang L."/>
        </authorList>
    </citation>
    <scope>NUCLEOTIDE SEQUENCE [LARGE SCALE GENOMIC DNA]</scope>
    <source>
        <strain evidence="2 3">FACHB-351</strain>
    </source>
</reference>
<name>A0ABT3LAK3_9CYAN</name>
<feature type="region of interest" description="Disordered" evidence="1">
    <location>
        <begin position="114"/>
        <end position="134"/>
    </location>
</feature>
<evidence type="ECO:0000256" key="1">
    <source>
        <dbReference type="SAM" id="MobiDB-lite"/>
    </source>
</evidence>
<keyword evidence="3" id="KW-1185">Reference proteome</keyword>
<gene>
    <name evidence="2" type="ORF">K4A83_17950</name>
</gene>
<dbReference type="InterPro" id="IPR005358">
    <property type="entry name" value="Puta_zinc/iron-chelating_dom"/>
</dbReference>
<comment type="caution">
    <text evidence="2">The sequence shown here is derived from an EMBL/GenBank/DDBJ whole genome shotgun (WGS) entry which is preliminary data.</text>
</comment>
<dbReference type="RefSeq" id="WP_265266036.1">
    <property type="nucleotide sequence ID" value="NZ_JAIHOM010000112.1"/>
</dbReference>
<dbReference type="PANTHER" id="PTHR36791">
    <property type="entry name" value="OS03G0363400 PROTEIN"/>
    <property type="match status" value="1"/>
</dbReference>
<dbReference type="Proteomes" id="UP001526426">
    <property type="component" value="Unassembled WGS sequence"/>
</dbReference>
<feature type="compositionally biased region" description="Low complexity" evidence="1">
    <location>
        <begin position="116"/>
        <end position="125"/>
    </location>
</feature>
<dbReference type="PANTHER" id="PTHR36791:SF2">
    <property type="entry name" value="OS03G0363400 PROTEIN"/>
    <property type="match status" value="1"/>
</dbReference>
<dbReference type="Pfam" id="PF03692">
    <property type="entry name" value="CxxCxxCC"/>
    <property type="match status" value="1"/>
</dbReference>
<sequence length="134" mass="15689">MATWHCIEHCGACCHLDPTDRPDLPDYLTPEELELYMSLVGEDGWCIHYDQASRQCRIYEQRPSFCRVTPEKFTEMYGVIPPEFNQFATECCRQQIVGVYGENSPEMRQYEQTLIEESPSSPEFSPEVKRLKNR</sequence>
<dbReference type="EMBL" id="JAIHOM010000112">
    <property type="protein sequence ID" value="MCW6038139.1"/>
    <property type="molecule type" value="Genomic_DNA"/>
</dbReference>
<evidence type="ECO:0000313" key="3">
    <source>
        <dbReference type="Proteomes" id="UP001526426"/>
    </source>
</evidence>
<accession>A0ABT3LAK3</accession>